<feature type="domain" description="4Fe-4S ferredoxin-type" evidence="4">
    <location>
        <begin position="203"/>
        <end position="235"/>
    </location>
</feature>
<dbReference type="AlphaFoldDB" id="A0A554LGV3"/>
<dbReference type="InterPro" id="IPR017900">
    <property type="entry name" value="4Fe4S_Fe_S_CS"/>
</dbReference>
<reference evidence="5 6" key="1">
    <citation type="submission" date="2017-07" db="EMBL/GenBank/DDBJ databases">
        <title>Mechanisms for carbon and nitrogen cycling indicate functional differentiation within the Candidate Phyla Radiation.</title>
        <authorList>
            <person name="Danczak R.E."/>
            <person name="Johnston M.D."/>
            <person name="Kenah C."/>
            <person name="Slattery M."/>
            <person name="Wrighton K.C."/>
            <person name="Wilkins M.J."/>
        </authorList>
    </citation>
    <scope>NUCLEOTIDE SEQUENCE [LARGE SCALE GENOMIC DNA]</scope>
    <source>
        <strain evidence="5">Licking1014_96</strain>
    </source>
</reference>
<dbReference type="Pfam" id="PF17179">
    <property type="entry name" value="Fer4_22"/>
    <property type="match status" value="1"/>
</dbReference>
<keyword evidence="3" id="KW-0411">Iron-sulfur</keyword>
<evidence type="ECO:0000259" key="4">
    <source>
        <dbReference type="PROSITE" id="PS51379"/>
    </source>
</evidence>
<protein>
    <submittedName>
        <fullName evidence="5">Sulfhydrogenase II, beta chain</fullName>
    </submittedName>
</protein>
<dbReference type="PANTHER" id="PTHR40447:SF1">
    <property type="entry name" value="ANAEROBIC SULFITE REDUCTASE SUBUNIT A"/>
    <property type="match status" value="1"/>
</dbReference>
<accession>A0A554LGV3</accession>
<feature type="domain" description="4Fe-4S ferredoxin-type" evidence="4">
    <location>
        <begin position="289"/>
        <end position="317"/>
    </location>
</feature>
<proteinExistence type="predicted"/>
<dbReference type="Proteomes" id="UP000318296">
    <property type="component" value="Unassembled WGS sequence"/>
</dbReference>
<keyword evidence="1" id="KW-0479">Metal-binding</keyword>
<dbReference type="PROSITE" id="PS51379">
    <property type="entry name" value="4FE4S_FER_2"/>
    <property type="match status" value="2"/>
</dbReference>
<dbReference type="EMBL" id="VMGH01000016">
    <property type="protein sequence ID" value="TSC92110.1"/>
    <property type="molecule type" value="Genomic_DNA"/>
</dbReference>
<evidence type="ECO:0000313" key="6">
    <source>
        <dbReference type="Proteomes" id="UP000318296"/>
    </source>
</evidence>
<sequence length="340" mass="39673">MTIMCKSCKIEAMRKEILKKDIPQLIKTLAARHTLYAPIKKGREFVFARIKNAKKVVLDYSTTILPPTKLFFPPRECLFTYDNVHLVDIHAILELDEIMLNKHPDYYYQKRREKTTIVGITGNDKNDDFHRALGVDIHQGYDLFLEDAGDRFLAKSITKKGDRILSKKWFKPTKIKEQAPAKEFSSAYQHLFELKSAVERTKDSKVWDKYAALCYGCGNCSFVCPLCFCSNVEDKPSLEKNKGIRERHYDACFFKSFTTVHARGDEGFTFEDNHRDRFYHWYHHKFVQMLAEIGKPGCVNCGRCIKYCPAGINFREVLEEVKKELNQLMKTLEHKNTRTK</sequence>
<dbReference type="GO" id="GO:0046872">
    <property type="term" value="F:metal ion binding"/>
    <property type="evidence" value="ECO:0007669"/>
    <property type="project" value="UniProtKB-KW"/>
</dbReference>
<dbReference type="InterPro" id="IPR017896">
    <property type="entry name" value="4Fe4S_Fe-S-bd"/>
</dbReference>
<dbReference type="GO" id="GO:0051536">
    <property type="term" value="F:iron-sulfur cluster binding"/>
    <property type="evidence" value="ECO:0007669"/>
    <property type="project" value="UniProtKB-KW"/>
</dbReference>
<comment type="caution">
    <text evidence="5">The sequence shown here is derived from an EMBL/GenBank/DDBJ whole genome shotgun (WGS) entry which is preliminary data.</text>
</comment>
<gene>
    <name evidence="5" type="ORF">CEN92_119</name>
</gene>
<dbReference type="InterPro" id="IPR009051">
    <property type="entry name" value="Helical_ferredxn"/>
</dbReference>
<dbReference type="PANTHER" id="PTHR40447">
    <property type="entry name" value="ANAEROBIC SULFITE REDUCTASE SUBUNIT A"/>
    <property type="match status" value="1"/>
</dbReference>
<evidence type="ECO:0000256" key="1">
    <source>
        <dbReference type="ARBA" id="ARBA00022723"/>
    </source>
</evidence>
<dbReference type="SUPFAM" id="SSF54862">
    <property type="entry name" value="4Fe-4S ferredoxins"/>
    <property type="match status" value="1"/>
</dbReference>
<dbReference type="Gene3D" id="1.10.1060.10">
    <property type="entry name" value="Alpha-helical ferredoxin"/>
    <property type="match status" value="1"/>
</dbReference>
<keyword evidence="2" id="KW-0408">Iron</keyword>
<evidence type="ECO:0000256" key="3">
    <source>
        <dbReference type="ARBA" id="ARBA00023014"/>
    </source>
</evidence>
<dbReference type="PROSITE" id="PS00198">
    <property type="entry name" value="4FE4S_FER_1"/>
    <property type="match status" value="2"/>
</dbReference>
<organism evidence="5 6">
    <name type="scientific">Candidatus Berkelbacteria bacterium Licking1014_96</name>
    <dbReference type="NCBI Taxonomy" id="2017149"/>
    <lineage>
        <taxon>Bacteria</taxon>
        <taxon>Candidatus Berkelbacteria</taxon>
    </lineage>
</organism>
<evidence type="ECO:0000256" key="2">
    <source>
        <dbReference type="ARBA" id="ARBA00023004"/>
    </source>
</evidence>
<evidence type="ECO:0000313" key="5">
    <source>
        <dbReference type="EMBL" id="TSC92110.1"/>
    </source>
</evidence>
<name>A0A554LGV3_9BACT</name>